<proteinExistence type="predicted"/>
<evidence type="ECO:0000313" key="2">
    <source>
        <dbReference type="Proteomes" id="UP000007174"/>
    </source>
</evidence>
<protein>
    <submittedName>
        <fullName evidence="1">Uncharacterized protein</fullName>
    </submittedName>
</protein>
<dbReference type="HOGENOM" id="CLU_2782719_0_0_1"/>
<accession>H1VJA2</accession>
<dbReference type="Proteomes" id="UP000007174">
    <property type="component" value="Unassembled WGS sequence"/>
</dbReference>
<feature type="non-terminal residue" evidence="1">
    <location>
        <position position="69"/>
    </location>
</feature>
<reference evidence="2" key="1">
    <citation type="journal article" date="2012" name="Nat. Genet.">
        <title>Lifestyle transitions in plant pathogenic Colletotrichum fungi deciphered by genome and transcriptome analyses.</title>
        <authorList>
            <person name="O'Connell R.J."/>
            <person name="Thon M.R."/>
            <person name="Hacquard S."/>
            <person name="Amyotte S.G."/>
            <person name="Kleemann J."/>
            <person name="Torres M.F."/>
            <person name="Damm U."/>
            <person name="Buiate E.A."/>
            <person name="Epstein L."/>
            <person name="Alkan N."/>
            <person name="Altmueller J."/>
            <person name="Alvarado-Balderrama L."/>
            <person name="Bauser C.A."/>
            <person name="Becker C."/>
            <person name="Birren B.W."/>
            <person name="Chen Z."/>
            <person name="Choi J."/>
            <person name="Crouch J.A."/>
            <person name="Duvick J.P."/>
            <person name="Farman M.A."/>
            <person name="Gan P."/>
            <person name="Heiman D."/>
            <person name="Henrissat B."/>
            <person name="Howard R.J."/>
            <person name="Kabbage M."/>
            <person name="Koch C."/>
            <person name="Kracher B."/>
            <person name="Kubo Y."/>
            <person name="Law A.D."/>
            <person name="Lebrun M.-H."/>
            <person name="Lee Y.-H."/>
            <person name="Miyara I."/>
            <person name="Moore N."/>
            <person name="Neumann U."/>
            <person name="Nordstroem K."/>
            <person name="Panaccione D.G."/>
            <person name="Panstruga R."/>
            <person name="Place M."/>
            <person name="Proctor R.H."/>
            <person name="Prusky D."/>
            <person name="Rech G."/>
            <person name="Reinhardt R."/>
            <person name="Rollins J.A."/>
            <person name="Rounsley S."/>
            <person name="Schardl C.L."/>
            <person name="Schwartz D.C."/>
            <person name="Shenoy N."/>
            <person name="Shirasu K."/>
            <person name="Sikhakolli U.R."/>
            <person name="Stueber K."/>
            <person name="Sukno S.A."/>
            <person name="Sweigard J.A."/>
            <person name="Takano Y."/>
            <person name="Takahara H."/>
            <person name="Trail F."/>
            <person name="van der Does H.C."/>
            <person name="Voll L.M."/>
            <person name="Will I."/>
            <person name="Young S."/>
            <person name="Zeng Q."/>
            <person name="Zhang J."/>
            <person name="Zhou S."/>
            <person name="Dickman M.B."/>
            <person name="Schulze-Lefert P."/>
            <person name="Ver Loren van Themaat E."/>
            <person name="Ma L.-J."/>
            <person name="Vaillancourt L.J."/>
        </authorList>
    </citation>
    <scope>NUCLEOTIDE SEQUENCE [LARGE SCALE GENOMIC DNA]</scope>
    <source>
        <strain evidence="2">IMI 349063</strain>
    </source>
</reference>
<organism evidence="1 2">
    <name type="scientific">Colletotrichum higginsianum (strain IMI 349063)</name>
    <name type="common">Crucifer anthracnose fungus</name>
    <dbReference type="NCBI Taxonomy" id="759273"/>
    <lineage>
        <taxon>Eukaryota</taxon>
        <taxon>Fungi</taxon>
        <taxon>Dikarya</taxon>
        <taxon>Ascomycota</taxon>
        <taxon>Pezizomycotina</taxon>
        <taxon>Sordariomycetes</taxon>
        <taxon>Hypocreomycetidae</taxon>
        <taxon>Glomerellales</taxon>
        <taxon>Glomerellaceae</taxon>
        <taxon>Colletotrichum</taxon>
        <taxon>Colletotrichum destructivum species complex</taxon>
    </lineage>
</organism>
<dbReference type="EMBL" id="CACQ02003999">
    <property type="protein sequence ID" value="CCF40305.1"/>
    <property type="molecule type" value="Genomic_DNA"/>
</dbReference>
<sequence>QRTAHWAQPVATTYIAPTYLGLDVPPQLYMTARQSYLTFPPSACPNSHKLEPVLPVLPPPSAPLLLSPG</sequence>
<evidence type="ECO:0000313" key="1">
    <source>
        <dbReference type="EMBL" id="CCF40305.1"/>
    </source>
</evidence>
<name>H1VJA2_COLHI</name>
<dbReference type="AlphaFoldDB" id="H1VJA2"/>
<feature type="non-terminal residue" evidence="1">
    <location>
        <position position="1"/>
    </location>
</feature>
<gene>
    <name evidence="1" type="ORF">CH063_10912</name>
</gene>